<accession>A0A1I7ZA41</accession>
<evidence type="ECO:0000313" key="2">
    <source>
        <dbReference type="Proteomes" id="UP000095287"/>
    </source>
</evidence>
<dbReference type="WBParaSite" id="L893_g24341.t1">
    <property type="protein sequence ID" value="L893_g24341.t1"/>
    <property type="gene ID" value="L893_g24341"/>
</dbReference>
<reference evidence="3" key="1">
    <citation type="submission" date="2016-11" db="UniProtKB">
        <authorList>
            <consortium name="WormBaseParasite"/>
        </authorList>
    </citation>
    <scope>IDENTIFICATION</scope>
</reference>
<dbReference type="Proteomes" id="UP000095287">
    <property type="component" value="Unplaced"/>
</dbReference>
<protein>
    <submittedName>
        <fullName evidence="3">Uncharacterized protein</fullName>
    </submittedName>
</protein>
<feature type="compositionally biased region" description="Basic and acidic residues" evidence="1">
    <location>
        <begin position="8"/>
        <end position="28"/>
    </location>
</feature>
<organism evidence="2 3">
    <name type="scientific">Steinernema glaseri</name>
    <dbReference type="NCBI Taxonomy" id="37863"/>
    <lineage>
        <taxon>Eukaryota</taxon>
        <taxon>Metazoa</taxon>
        <taxon>Ecdysozoa</taxon>
        <taxon>Nematoda</taxon>
        <taxon>Chromadorea</taxon>
        <taxon>Rhabditida</taxon>
        <taxon>Tylenchina</taxon>
        <taxon>Panagrolaimomorpha</taxon>
        <taxon>Strongyloidoidea</taxon>
        <taxon>Steinernematidae</taxon>
        <taxon>Steinernema</taxon>
    </lineage>
</organism>
<evidence type="ECO:0000313" key="3">
    <source>
        <dbReference type="WBParaSite" id="L893_g24341.t1"/>
    </source>
</evidence>
<evidence type="ECO:0000256" key="1">
    <source>
        <dbReference type="SAM" id="MobiDB-lite"/>
    </source>
</evidence>
<dbReference type="AlphaFoldDB" id="A0A1I7ZA41"/>
<keyword evidence="2" id="KW-1185">Reference proteome</keyword>
<sequence>MAQGEWSVKGEDEWRRPGDRLGADKEDAQTTTNLPGAYHKPATSSLIGHGQRSIKALREDSGPQGGLGDGTGRPDVSISWLVGLVYSRVIISLDINGLVS</sequence>
<feature type="region of interest" description="Disordered" evidence="1">
    <location>
        <begin position="1"/>
        <end position="74"/>
    </location>
</feature>
<proteinExistence type="predicted"/>
<name>A0A1I7ZA41_9BILA</name>